<organism evidence="1 2">
    <name type="scientific">Gigaspora margarita</name>
    <dbReference type="NCBI Taxonomy" id="4874"/>
    <lineage>
        <taxon>Eukaryota</taxon>
        <taxon>Fungi</taxon>
        <taxon>Fungi incertae sedis</taxon>
        <taxon>Mucoromycota</taxon>
        <taxon>Glomeromycotina</taxon>
        <taxon>Glomeromycetes</taxon>
        <taxon>Diversisporales</taxon>
        <taxon>Gigasporaceae</taxon>
        <taxon>Gigaspora</taxon>
    </lineage>
</organism>
<reference evidence="1 2" key="1">
    <citation type="submission" date="2021-06" db="EMBL/GenBank/DDBJ databases">
        <authorList>
            <person name="Kallberg Y."/>
            <person name="Tangrot J."/>
            <person name="Rosling A."/>
        </authorList>
    </citation>
    <scope>NUCLEOTIDE SEQUENCE [LARGE SCALE GENOMIC DNA]</scope>
    <source>
        <strain evidence="1 2">120-4 pot B 10/14</strain>
    </source>
</reference>
<accession>A0ABN7WCZ0</accession>
<sequence>KNNRVAVPVGDKEINNIILEPLELNFEGLDEEYISKDDISDNEIDKNLNELLNIQIHFANNDDAK</sequence>
<proteinExistence type="predicted"/>
<protein>
    <submittedName>
        <fullName evidence="1">1053_t:CDS:1</fullName>
    </submittedName>
</protein>
<evidence type="ECO:0000313" key="2">
    <source>
        <dbReference type="Proteomes" id="UP000789901"/>
    </source>
</evidence>
<name>A0ABN7WCZ0_GIGMA</name>
<comment type="caution">
    <text evidence="1">The sequence shown here is derived from an EMBL/GenBank/DDBJ whole genome shotgun (WGS) entry which is preliminary data.</text>
</comment>
<gene>
    <name evidence="1" type="ORF">GMARGA_LOCUS29271</name>
</gene>
<evidence type="ECO:0000313" key="1">
    <source>
        <dbReference type="EMBL" id="CAG8826985.1"/>
    </source>
</evidence>
<feature type="non-terminal residue" evidence="1">
    <location>
        <position position="1"/>
    </location>
</feature>
<dbReference type="EMBL" id="CAJVQB010039096">
    <property type="protein sequence ID" value="CAG8826985.1"/>
    <property type="molecule type" value="Genomic_DNA"/>
</dbReference>
<keyword evidence="2" id="KW-1185">Reference proteome</keyword>
<dbReference type="Proteomes" id="UP000789901">
    <property type="component" value="Unassembled WGS sequence"/>
</dbReference>